<evidence type="ECO:0000259" key="3">
    <source>
        <dbReference type="Pfam" id="PF04575"/>
    </source>
</evidence>
<feature type="region of interest" description="Disordered" evidence="1">
    <location>
        <begin position="66"/>
        <end position="120"/>
    </location>
</feature>
<name>A0A6I4J389_9SPHN</name>
<dbReference type="EMBL" id="WQMS01000016">
    <property type="protein sequence ID" value="MVO78837.1"/>
    <property type="molecule type" value="Genomic_DNA"/>
</dbReference>
<sequence>MAARRGQWRDHRLLAAILCLWHPPSGEPAEHRLRLLHHHRRRHLEHRQRPLQIGGNQRLHGEFRQYDGRDHAGPARHERERSASAAEGPRPLCRHRQHRGDGRRVQRNLGAPGNGCVRQHAERHVRRRFLRTPGPGNGLYVQPARGCRVKRNRRGRGRRQGPLAALLLVSAEAVLFVRVASVILLAAFAAPAAFAQAQDCDPAKGCAQGLTASQVFGIAERYAAARRFADAETLLKGLTRDPNADYRAEARFRLAALREAQGDRQGAIEWLKALLDEKPNAGRPRLELARLLAETGDESGARRELRRAGAAGLPEDVARVVDRFATALRSSRSIGGSIEIAVAPDSNINRATTQERVDTVVAPLTLSRDARATSGIGFSLSLQGFARGDITDSVDLLSRASIRADLYGKSRFNDVVMTLASGPEFRIGGARVRPAAIAQRRWFGGDLYSESYGGSLNLLKPLDRVSQIEGELTVLQSNYAHVPIQDGLLTDVNIAYDRAFSPRFSARVSVRATRQDAQVDFLSTDSVGVDLLASRAFGKQLGFIQLSGFRLGADGPDPLFGMTREDRRFDVTAGLILRRFTWRGLAPLIRVIHTESDSTIPIYNFRRTRVEFALSREF</sequence>
<evidence type="ECO:0000256" key="1">
    <source>
        <dbReference type="SAM" id="MobiDB-lite"/>
    </source>
</evidence>
<protein>
    <submittedName>
        <fullName evidence="4">DUF560 domain-containing protein</fullName>
    </submittedName>
</protein>
<dbReference type="Pfam" id="PF14559">
    <property type="entry name" value="TPR_19"/>
    <property type="match status" value="1"/>
</dbReference>
<keyword evidence="2" id="KW-0472">Membrane</keyword>
<dbReference type="Pfam" id="PF04575">
    <property type="entry name" value="SlipAM"/>
    <property type="match status" value="1"/>
</dbReference>
<feature type="domain" description="Surface lipoprotein assembly modifier C-terminal" evidence="3">
    <location>
        <begin position="339"/>
        <end position="618"/>
    </location>
</feature>
<dbReference type="Gene3D" id="1.25.40.10">
    <property type="entry name" value="Tetratricopeptide repeat domain"/>
    <property type="match status" value="1"/>
</dbReference>
<dbReference type="InterPro" id="IPR011990">
    <property type="entry name" value="TPR-like_helical_dom_sf"/>
</dbReference>
<dbReference type="InterPro" id="IPR007655">
    <property type="entry name" value="Slam_C"/>
</dbReference>
<keyword evidence="5" id="KW-1185">Reference proteome</keyword>
<reference evidence="4 5" key="1">
    <citation type="submission" date="2019-12" db="EMBL/GenBank/DDBJ databases">
        <authorList>
            <person name="Huq M.A."/>
        </authorList>
    </citation>
    <scope>NUCLEOTIDE SEQUENCE [LARGE SCALE GENOMIC DNA]</scope>
    <source>
        <strain evidence="4 5">MAH-20</strain>
    </source>
</reference>
<evidence type="ECO:0000256" key="2">
    <source>
        <dbReference type="SAM" id="Phobius"/>
    </source>
</evidence>
<dbReference type="SUPFAM" id="SSF48452">
    <property type="entry name" value="TPR-like"/>
    <property type="match status" value="1"/>
</dbReference>
<evidence type="ECO:0000313" key="4">
    <source>
        <dbReference type="EMBL" id="MVO78837.1"/>
    </source>
</evidence>
<keyword evidence="2" id="KW-1133">Transmembrane helix</keyword>
<gene>
    <name evidence="4" type="ORF">GON01_12950</name>
</gene>
<comment type="caution">
    <text evidence="4">The sequence shown here is derived from an EMBL/GenBank/DDBJ whole genome shotgun (WGS) entry which is preliminary data.</text>
</comment>
<organism evidence="4 5">
    <name type="scientific">Sphingomonas horti</name>
    <dbReference type="NCBI Taxonomy" id="2682842"/>
    <lineage>
        <taxon>Bacteria</taxon>
        <taxon>Pseudomonadati</taxon>
        <taxon>Pseudomonadota</taxon>
        <taxon>Alphaproteobacteria</taxon>
        <taxon>Sphingomonadales</taxon>
        <taxon>Sphingomonadaceae</taxon>
        <taxon>Sphingomonas</taxon>
    </lineage>
</organism>
<feature type="compositionally biased region" description="Basic and acidic residues" evidence="1">
    <location>
        <begin position="66"/>
        <end position="82"/>
    </location>
</feature>
<accession>A0A6I4J389</accession>
<feature type="transmembrane region" description="Helical" evidence="2">
    <location>
        <begin position="163"/>
        <end position="190"/>
    </location>
</feature>
<evidence type="ECO:0000313" key="5">
    <source>
        <dbReference type="Proteomes" id="UP000441389"/>
    </source>
</evidence>
<keyword evidence="2" id="KW-0812">Transmembrane</keyword>
<dbReference type="Proteomes" id="UP000441389">
    <property type="component" value="Unassembled WGS sequence"/>
</dbReference>
<proteinExistence type="predicted"/>
<dbReference type="AlphaFoldDB" id="A0A6I4J389"/>